<organism evidence="2 3">
    <name type="scientific">Streptomyces capillispiralis</name>
    <dbReference type="NCBI Taxonomy" id="68182"/>
    <lineage>
        <taxon>Bacteria</taxon>
        <taxon>Bacillati</taxon>
        <taxon>Actinomycetota</taxon>
        <taxon>Actinomycetes</taxon>
        <taxon>Kitasatosporales</taxon>
        <taxon>Streptomycetaceae</taxon>
        <taxon>Streptomyces</taxon>
    </lineage>
</organism>
<name>A0A561TAJ9_9ACTN</name>
<reference evidence="2 3" key="1">
    <citation type="submission" date="2019-06" db="EMBL/GenBank/DDBJ databases">
        <title>Sequencing the genomes of 1000 actinobacteria strains.</title>
        <authorList>
            <person name="Klenk H.-P."/>
        </authorList>
    </citation>
    <scope>NUCLEOTIDE SEQUENCE [LARGE SCALE GENOMIC DNA]</scope>
    <source>
        <strain evidence="2 3">DSM 41695</strain>
    </source>
</reference>
<proteinExistence type="predicted"/>
<gene>
    <name evidence="2" type="ORF">FHX78_111064</name>
</gene>
<dbReference type="OrthoDB" id="3402203at2"/>
<evidence type="ECO:0000256" key="1">
    <source>
        <dbReference type="SAM" id="MobiDB-lite"/>
    </source>
</evidence>
<feature type="region of interest" description="Disordered" evidence="1">
    <location>
        <begin position="1"/>
        <end position="36"/>
    </location>
</feature>
<feature type="compositionally biased region" description="Polar residues" evidence="1">
    <location>
        <begin position="1"/>
        <end position="18"/>
    </location>
</feature>
<dbReference type="AlphaFoldDB" id="A0A561TAJ9"/>
<keyword evidence="3" id="KW-1185">Reference proteome</keyword>
<accession>A0A561TAJ9</accession>
<dbReference type="InterPro" id="IPR046030">
    <property type="entry name" value="DUF5988"/>
</dbReference>
<dbReference type="Proteomes" id="UP000316603">
    <property type="component" value="Unassembled WGS sequence"/>
</dbReference>
<evidence type="ECO:0000313" key="3">
    <source>
        <dbReference type="Proteomes" id="UP000316603"/>
    </source>
</evidence>
<dbReference type="RefSeq" id="WP_145866308.1">
    <property type="nucleotide sequence ID" value="NZ_BNCE01000008.1"/>
</dbReference>
<dbReference type="Pfam" id="PF19450">
    <property type="entry name" value="DUF5988"/>
    <property type="match status" value="1"/>
</dbReference>
<comment type="caution">
    <text evidence="2">The sequence shown here is derived from an EMBL/GenBank/DDBJ whole genome shotgun (WGS) entry which is preliminary data.</text>
</comment>
<evidence type="ECO:0000313" key="2">
    <source>
        <dbReference type="EMBL" id="TWF84130.1"/>
    </source>
</evidence>
<protein>
    <submittedName>
        <fullName evidence="2">Uncharacterized protein</fullName>
    </submittedName>
</protein>
<dbReference type="EMBL" id="VIWV01000001">
    <property type="protein sequence ID" value="TWF84130.1"/>
    <property type="molecule type" value="Genomic_DNA"/>
</dbReference>
<sequence>MTSTILTTGQASPNNILRSDNGRPTEPNVLLTGGKGVPDAVRTHRVDRLTDRLKLELGNRYEHFEATSETREVEGRALHVYAWIYRTYVAE</sequence>